<dbReference type="InterPro" id="IPR004638">
    <property type="entry name" value="EmrB-like"/>
</dbReference>
<dbReference type="InterPro" id="IPR036259">
    <property type="entry name" value="MFS_trans_sf"/>
</dbReference>
<dbReference type="STRING" id="762211.BSTEL_0956"/>
<dbReference type="Proteomes" id="UP000029004">
    <property type="component" value="Unassembled WGS sequence"/>
</dbReference>
<evidence type="ECO:0000256" key="4">
    <source>
        <dbReference type="ARBA" id="ARBA00022475"/>
    </source>
</evidence>
<evidence type="ECO:0000256" key="8">
    <source>
        <dbReference type="SAM" id="Phobius"/>
    </source>
</evidence>
<feature type="transmembrane region" description="Helical" evidence="8">
    <location>
        <begin position="414"/>
        <end position="435"/>
    </location>
</feature>
<feature type="transmembrane region" description="Helical" evidence="8">
    <location>
        <begin position="183"/>
        <end position="206"/>
    </location>
</feature>
<sequence length="481" mass="50682">MNPRNETVRSNTMPYLEPTSLSDRRRALIFVNILLSCIATTIMATALTTALPPIVADLDISMQTGQWLTSGYSLAMGIVMPLTAFLITRFPTKPLYLVGSVLFIVGSLICVAPVPFAVIMAGRIVQACGNGLLMSMAQVVLMTIYPDNRGTVMGWYGLAVGVTPVIAPTLSGLMVDAFGWRSIFYLVVGVMVVSLVAACFVFGNVLKTMKRSFDMMSFAVSIVAFGGVTLGVGNIGSMPFTSMAVLPPLALGVAASVWFVMLQLKRERPFLDVRILRRRGFALSVVGSMLLYFAMMGSSVMLPLYVQTIKGGSASMAGLVSLPGSLAMAVISPMAGRLYDRFGVRRLFLVGGVCLTASNLCMGLLPLSASIWVAATINVARSLAIGCLMMPLVTWGTSAAGEGRLADANALLTALRTIAGAIGQAVFVGMMTALAASAHAGGMGMAAADMHGLNLTYLAMGACAVPLIVIPLVFLRGERND</sequence>
<dbReference type="PANTHER" id="PTHR42718">
    <property type="entry name" value="MAJOR FACILITATOR SUPERFAMILY MULTIDRUG TRANSPORTER MFSC"/>
    <property type="match status" value="1"/>
</dbReference>
<feature type="transmembrane region" description="Helical" evidence="8">
    <location>
        <begin position="67"/>
        <end position="88"/>
    </location>
</feature>
<evidence type="ECO:0000256" key="5">
    <source>
        <dbReference type="ARBA" id="ARBA00022692"/>
    </source>
</evidence>
<evidence type="ECO:0000313" key="11">
    <source>
        <dbReference type="Proteomes" id="UP000029004"/>
    </source>
</evidence>
<feature type="transmembrane region" description="Helical" evidence="8">
    <location>
        <begin position="455"/>
        <end position="475"/>
    </location>
</feature>
<dbReference type="NCBIfam" id="TIGR00711">
    <property type="entry name" value="efflux_EmrB"/>
    <property type="match status" value="1"/>
</dbReference>
<dbReference type="AlphaFoldDB" id="A0A087E0D1"/>
<reference evidence="10 11" key="1">
    <citation type="submission" date="2014-03" db="EMBL/GenBank/DDBJ databases">
        <title>Genomics of Bifidobacteria.</title>
        <authorList>
            <person name="Ventura M."/>
            <person name="Milani C."/>
            <person name="Lugli G.A."/>
        </authorList>
    </citation>
    <scope>NUCLEOTIDE SEQUENCE [LARGE SCALE GENOMIC DNA]</scope>
    <source>
        <strain evidence="10 11">DSM 23968</strain>
    </source>
</reference>
<dbReference type="Gene3D" id="1.20.1250.20">
    <property type="entry name" value="MFS general substrate transporter like domains"/>
    <property type="match status" value="1"/>
</dbReference>
<evidence type="ECO:0000256" key="2">
    <source>
        <dbReference type="ARBA" id="ARBA00008537"/>
    </source>
</evidence>
<feature type="transmembrane region" description="Helical" evidence="8">
    <location>
        <begin position="27"/>
        <end position="47"/>
    </location>
</feature>
<feature type="transmembrane region" description="Helical" evidence="8">
    <location>
        <begin position="281"/>
        <end position="302"/>
    </location>
</feature>
<dbReference type="PANTHER" id="PTHR42718:SF9">
    <property type="entry name" value="MAJOR FACILITATOR SUPERFAMILY MULTIDRUG TRANSPORTER MFSC"/>
    <property type="match status" value="1"/>
</dbReference>
<protein>
    <submittedName>
        <fullName evidence="10">Major facilitator superfamily protein permease</fullName>
    </submittedName>
</protein>
<feature type="transmembrane region" description="Helical" evidence="8">
    <location>
        <begin position="347"/>
        <end position="365"/>
    </location>
</feature>
<dbReference type="PROSITE" id="PS50850">
    <property type="entry name" value="MFS"/>
    <property type="match status" value="1"/>
</dbReference>
<dbReference type="SUPFAM" id="SSF103473">
    <property type="entry name" value="MFS general substrate transporter"/>
    <property type="match status" value="1"/>
</dbReference>
<dbReference type="GO" id="GO:0022857">
    <property type="term" value="F:transmembrane transporter activity"/>
    <property type="evidence" value="ECO:0007669"/>
    <property type="project" value="InterPro"/>
</dbReference>
<evidence type="ECO:0000256" key="6">
    <source>
        <dbReference type="ARBA" id="ARBA00022989"/>
    </source>
</evidence>
<proteinExistence type="inferred from homology"/>
<name>A0A087E0D1_9BIFI</name>
<dbReference type="eggNOG" id="COG2814">
    <property type="taxonomic scope" value="Bacteria"/>
</dbReference>
<feature type="transmembrane region" description="Helical" evidence="8">
    <location>
        <begin position="218"/>
        <end position="236"/>
    </location>
</feature>
<feature type="domain" description="Major facilitator superfamily (MFS) profile" evidence="9">
    <location>
        <begin position="25"/>
        <end position="479"/>
    </location>
</feature>
<comment type="subcellular location">
    <subcellularLocation>
        <location evidence="1">Cell membrane</location>
        <topology evidence="1">Multi-pass membrane protein</topology>
    </subcellularLocation>
</comment>
<evidence type="ECO:0000256" key="7">
    <source>
        <dbReference type="ARBA" id="ARBA00023136"/>
    </source>
</evidence>
<evidence type="ECO:0000313" key="10">
    <source>
        <dbReference type="EMBL" id="KFJ01232.1"/>
    </source>
</evidence>
<gene>
    <name evidence="10" type="ORF">BSTEL_0956</name>
</gene>
<keyword evidence="5 8" id="KW-0812">Transmembrane</keyword>
<dbReference type="Gene3D" id="1.20.1720.10">
    <property type="entry name" value="Multidrug resistance protein D"/>
    <property type="match status" value="1"/>
</dbReference>
<dbReference type="Pfam" id="PF07690">
    <property type="entry name" value="MFS_1"/>
    <property type="match status" value="1"/>
</dbReference>
<dbReference type="InterPro" id="IPR020846">
    <property type="entry name" value="MFS_dom"/>
</dbReference>
<dbReference type="InterPro" id="IPR011701">
    <property type="entry name" value="MFS"/>
</dbReference>
<feature type="transmembrane region" description="Helical" evidence="8">
    <location>
        <begin position="242"/>
        <end position="261"/>
    </location>
</feature>
<evidence type="ECO:0000256" key="1">
    <source>
        <dbReference type="ARBA" id="ARBA00004651"/>
    </source>
</evidence>
<accession>A0A087E0D1</accession>
<keyword evidence="3" id="KW-0813">Transport</keyword>
<keyword evidence="7 8" id="KW-0472">Membrane</keyword>
<evidence type="ECO:0000256" key="3">
    <source>
        <dbReference type="ARBA" id="ARBA00022448"/>
    </source>
</evidence>
<dbReference type="EMBL" id="JGZP01000003">
    <property type="protein sequence ID" value="KFJ01232.1"/>
    <property type="molecule type" value="Genomic_DNA"/>
</dbReference>
<keyword evidence="6 8" id="KW-1133">Transmembrane helix</keyword>
<feature type="transmembrane region" description="Helical" evidence="8">
    <location>
        <begin position="371"/>
        <end position="393"/>
    </location>
</feature>
<feature type="transmembrane region" description="Helical" evidence="8">
    <location>
        <begin position="95"/>
        <end position="118"/>
    </location>
</feature>
<keyword evidence="11" id="KW-1185">Reference proteome</keyword>
<dbReference type="GO" id="GO:0005886">
    <property type="term" value="C:plasma membrane"/>
    <property type="evidence" value="ECO:0007669"/>
    <property type="project" value="UniProtKB-SubCell"/>
</dbReference>
<comment type="caution">
    <text evidence="10">The sequence shown here is derived from an EMBL/GenBank/DDBJ whole genome shotgun (WGS) entry which is preliminary data.</text>
</comment>
<feature type="transmembrane region" description="Helical" evidence="8">
    <location>
        <begin position="152"/>
        <end position="171"/>
    </location>
</feature>
<organism evidence="10 11">
    <name type="scientific">Bifidobacterium stellenboschense</name>
    <dbReference type="NCBI Taxonomy" id="762211"/>
    <lineage>
        <taxon>Bacteria</taxon>
        <taxon>Bacillati</taxon>
        <taxon>Actinomycetota</taxon>
        <taxon>Actinomycetes</taxon>
        <taxon>Bifidobacteriales</taxon>
        <taxon>Bifidobacteriaceae</taxon>
        <taxon>Bifidobacterium</taxon>
    </lineage>
</organism>
<comment type="similarity">
    <text evidence="2">Belongs to the major facilitator superfamily. EmrB family.</text>
</comment>
<feature type="transmembrane region" description="Helical" evidence="8">
    <location>
        <begin position="124"/>
        <end position="145"/>
    </location>
</feature>
<feature type="transmembrane region" description="Helical" evidence="8">
    <location>
        <begin position="314"/>
        <end position="335"/>
    </location>
</feature>
<evidence type="ECO:0000259" key="9">
    <source>
        <dbReference type="PROSITE" id="PS50850"/>
    </source>
</evidence>
<keyword evidence="4" id="KW-1003">Cell membrane</keyword>